<reference evidence="1 2" key="1">
    <citation type="journal article" date="2023" name="Microorganisms">
        <title>Isolation and Genomic Characteristics of Cat-Borne Campylobacter felis sp. nov. and Sheep-Borne Campylobacter ovis sp. nov.</title>
        <authorList>
            <person name="Wang H."/>
            <person name="Li Y."/>
            <person name="Gu Y."/>
            <person name="Zhou G."/>
            <person name="Chen X."/>
            <person name="Zhang X."/>
            <person name="Shao Z."/>
            <person name="Zhang J."/>
            <person name="Zhang M."/>
        </authorList>
    </citation>
    <scope>NUCLEOTIDE SEQUENCE [LARGE SCALE GENOMIC DNA]</scope>
    <source>
        <strain evidence="1 2">XJK30-2</strain>
    </source>
</reference>
<name>A0ACC6FQL1_9HELI</name>
<evidence type="ECO:0000313" key="2">
    <source>
        <dbReference type="Proteomes" id="UP001173802"/>
    </source>
</evidence>
<proteinExistence type="predicted"/>
<dbReference type="EMBL" id="JANURN010000001">
    <property type="protein sequence ID" value="MDL0081402.1"/>
    <property type="molecule type" value="Genomic_DNA"/>
</dbReference>
<evidence type="ECO:0000313" key="1">
    <source>
        <dbReference type="EMBL" id="MDL0081402.1"/>
    </source>
</evidence>
<gene>
    <name evidence="1" type="primary">ccsA</name>
    <name evidence="1" type="ORF">NYG90_01685</name>
</gene>
<dbReference type="Proteomes" id="UP001173802">
    <property type="component" value="Unassembled WGS sequence"/>
</dbReference>
<organism evidence="1 2">
    <name type="scientific">Helicobacter zhangjianzhongii</name>
    <dbReference type="NCBI Taxonomy" id="2974574"/>
    <lineage>
        <taxon>Bacteria</taxon>
        <taxon>Pseudomonadati</taxon>
        <taxon>Campylobacterota</taxon>
        <taxon>Epsilonproteobacteria</taxon>
        <taxon>Campylobacterales</taxon>
        <taxon>Helicobacteraceae</taxon>
        <taxon>Helicobacter</taxon>
    </lineage>
</organism>
<protein>
    <submittedName>
        <fullName evidence="1">Cytochrome c biogenesis protein CcsA</fullName>
    </submittedName>
</protein>
<accession>A0ACC6FQL1</accession>
<comment type="caution">
    <text evidence="1">The sequence shown here is derived from an EMBL/GenBank/DDBJ whole genome shotgun (WGS) entry which is preliminary data.</text>
</comment>
<keyword evidence="2" id="KW-1185">Reference proteome</keyword>
<sequence length="1032" mass="116047">MKTSITPPASPIRILKAFYSFKVILPIIFFYALSCAIATFIENDYGANAAYTIIYGSWWFMLLHIYLAIALLASFIHSCAYKRKKYASMLLHSSFIVIIIGAGITRYFGTEGMMWIQEGKSVSFYYSNDNYINIAALNDSWQKDYAQIPANISAFRGIFTNSRIKDSAMIFDKPVEVLSQEVALIPNKSPRNAPMLLRLLVSYNGQTKPIELIGGNGFSNEHAAVREEIGGMKMSFHWGSRRVELPFSLRLLQFEKKTYAGTDNPSSYASEVEILDAQGSLIKPFRIFMNNVLDFGGYRFYQSDYFFNEEAGNYTSVLSVNHDPGKLPTYIGYAMLIIGALWLLFDKNGRFMQLARFVSSHNLAQKGALALVLALGLLYGPNLHANTPNIQTHGKQGTPLVETGAAQNADSSKVDSSAPQKVDSSAAQTSLPDNLMQFLTTSNHLSSEQIESFKRVWEDLRKDPDSIDPAHRQERIALLRDNAREFATRLSRIQIQDYAGRIQPFDTMAMHIMHKISRTNGFEGLDNTQTLMGAMIFPSDFVSANLIHTKTPKLRAILGVPQDKVRVSFMDIYDTQTGESKLHNYFADVQHKSESEWNAFDKDVRKVTESYEIVKSVQTLLYLRIFPDPSTKRWFSATELTYLLLQGQLPMQEYEPMIQKVDSMMNALFMGMILGVSTNSWDLGISALKSLESYQEQNGGEDYVSPSRIEWEIALNHYNIFETLILPYTLLGLLGLLIVLVYIYKDRAVPRRVYRVFFALIALCVIAHTLGLIVRWYVSGHSPWSNAYESMIYIAWASGIAGVVCFPRFMLALCATSFFSGASLFVAHLGYMDPQIQDLVPVLQSYWLNIHVSVITASYGFLGLCFVLGAFTLVLFILRKPDKAHIDKAIISVNAINEMTMILGIFMLTIGNFLGAIWANESWGRYWGWDPKETWALIAIGIYAIVLHLRFIKFSNLPFVFATGSVLAFYSVLMTYFGVNYYLAGKHSYAGGDPVPMPWEMYVFIAITLGLIIIASFKKTLPAPNVAGNGAS</sequence>